<comment type="caution">
    <text evidence="1">The sequence shown here is derived from an EMBL/GenBank/DDBJ whole genome shotgun (WGS) entry which is preliminary data.</text>
</comment>
<sequence length="112" mass="12927">MSIITTPKNPTHALHIIDNWDGEGDSYWVFAFKHEGVLYSHENGKPILEYEGDKILTEINLNPFENLDLSFLSEGTRQYLASVKNGTKEYLTIRETLEKAIRDKISETNQKR</sequence>
<dbReference type="EMBL" id="JAUHGG010000003">
    <property type="protein sequence ID" value="MDS1821349.1"/>
    <property type="molecule type" value="Genomic_DNA"/>
</dbReference>
<evidence type="ECO:0000313" key="1">
    <source>
        <dbReference type="EMBL" id="MDS1821349.1"/>
    </source>
</evidence>
<evidence type="ECO:0000313" key="2">
    <source>
        <dbReference type="Proteomes" id="UP001253193"/>
    </source>
</evidence>
<protein>
    <submittedName>
        <fullName evidence="1">Uncharacterized protein</fullName>
    </submittedName>
</protein>
<organism evidence="1 2">
    <name type="scientific">Vibrio parahaemolyticus</name>
    <dbReference type="NCBI Taxonomy" id="670"/>
    <lineage>
        <taxon>Bacteria</taxon>
        <taxon>Pseudomonadati</taxon>
        <taxon>Pseudomonadota</taxon>
        <taxon>Gammaproteobacteria</taxon>
        <taxon>Vibrionales</taxon>
        <taxon>Vibrionaceae</taxon>
        <taxon>Vibrio</taxon>
    </lineage>
</organism>
<dbReference type="RefSeq" id="WP_311020228.1">
    <property type="nucleotide sequence ID" value="NZ_JAUHGG010000003.1"/>
</dbReference>
<name>A0AAW8PZA4_VIBPH</name>
<gene>
    <name evidence="1" type="ORF">QX249_11795</name>
</gene>
<dbReference type="AlphaFoldDB" id="A0AAW8PZA4"/>
<accession>A0AAW8PZA4</accession>
<reference evidence="1" key="1">
    <citation type="submission" date="2023-06" db="EMBL/GenBank/DDBJ databases">
        <title>Genomic Diversity of Vibrio spp. and Metagenomic Analysis of Pathogens in Florida Gulf Coastal Waters Following Hurricane Ian.</title>
        <authorList>
            <person name="Brumfield K.D."/>
        </authorList>
    </citation>
    <scope>NUCLEOTIDE SEQUENCE</scope>
    <source>
        <strain evidence="1">WBS2B-138</strain>
    </source>
</reference>
<dbReference type="Proteomes" id="UP001253193">
    <property type="component" value="Unassembled WGS sequence"/>
</dbReference>
<proteinExistence type="predicted"/>